<reference evidence="1" key="1">
    <citation type="journal article" date="2021" name="Sci. Adv.">
        <title>The American lobster genome reveals insights on longevity, neural, and immune adaptations.</title>
        <authorList>
            <person name="Polinski J.M."/>
            <person name="Zimin A.V."/>
            <person name="Clark K.F."/>
            <person name="Kohn A.B."/>
            <person name="Sadowski N."/>
            <person name="Timp W."/>
            <person name="Ptitsyn A."/>
            <person name="Khanna P."/>
            <person name="Romanova D.Y."/>
            <person name="Williams P."/>
            <person name="Greenwood S.J."/>
            <person name="Moroz L.L."/>
            <person name="Walt D.R."/>
            <person name="Bodnar A.G."/>
        </authorList>
    </citation>
    <scope>NUCLEOTIDE SEQUENCE</scope>
    <source>
        <strain evidence="1">GMGI-L3</strain>
    </source>
</reference>
<protein>
    <submittedName>
        <fullName evidence="1">Uncharacterized protein</fullName>
    </submittedName>
</protein>
<evidence type="ECO:0000313" key="2">
    <source>
        <dbReference type="Proteomes" id="UP000747542"/>
    </source>
</evidence>
<comment type="caution">
    <text evidence="1">The sequence shown here is derived from an EMBL/GenBank/DDBJ whole genome shotgun (WGS) entry which is preliminary data.</text>
</comment>
<name>A0A8J5N728_HOMAM</name>
<accession>A0A8J5N728</accession>
<organism evidence="1 2">
    <name type="scientific">Homarus americanus</name>
    <name type="common">American lobster</name>
    <dbReference type="NCBI Taxonomy" id="6706"/>
    <lineage>
        <taxon>Eukaryota</taxon>
        <taxon>Metazoa</taxon>
        <taxon>Ecdysozoa</taxon>
        <taxon>Arthropoda</taxon>
        <taxon>Crustacea</taxon>
        <taxon>Multicrustacea</taxon>
        <taxon>Malacostraca</taxon>
        <taxon>Eumalacostraca</taxon>
        <taxon>Eucarida</taxon>
        <taxon>Decapoda</taxon>
        <taxon>Pleocyemata</taxon>
        <taxon>Astacidea</taxon>
        <taxon>Nephropoidea</taxon>
        <taxon>Nephropidae</taxon>
        <taxon>Homarus</taxon>
    </lineage>
</organism>
<sequence>MDSAGQCRLHQLLTEPDGASDTICYKPVYPATPPPPPSTTADPAAVTTTLSASPTSMADISNTHTANVKTKAMCNANAGALGIYQDSTSFFLICKNHPNELPFNINQPTDECVNTGDYMQCMSVTCTGNNIINGFRQATFPVEGPCSSNFIASITSLDLTDCHTVSGAMQTQPANSDGWTQWRICPGDTTSFYVMTGVQVTDLGSGEWSLDSITCCLIRRLV</sequence>
<dbReference type="Proteomes" id="UP000747542">
    <property type="component" value="Unassembled WGS sequence"/>
</dbReference>
<evidence type="ECO:0000313" key="1">
    <source>
        <dbReference type="EMBL" id="KAG7174370.1"/>
    </source>
</evidence>
<dbReference type="EMBL" id="JAHLQT010007678">
    <property type="protein sequence ID" value="KAG7174370.1"/>
    <property type="molecule type" value="Genomic_DNA"/>
</dbReference>
<gene>
    <name evidence="1" type="ORF">Hamer_G003309</name>
</gene>
<proteinExistence type="predicted"/>
<keyword evidence="2" id="KW-1185">Reference proteome</keyword>
<dbReference type="AlphaFoldDB" id="A0A8J5N728"/>